<dbReference type="InterPro" id="IPR006626">
    <property type="entry name" value="PbH1"/>
</dbReference>
<dbReference type="RefSeq" id="WP_284390315.1">
    <property type="nucleotide sequence ID" value="NZ_BSNG01000001.1"/>
</dbReference>
<keyword evidence="1" id="KW-0732">Signal</keyword>
<feature type="domain" description="Right handed beta helix" evidence="3">
    <location>
        <begin position="476"/>
        <end position="636"/>
    </location>
</feature>
<feature type="signal peptide" evidence="1">
    <location>
        <begin position="1"/>
        <end position="23"/>
    </location>
</feature>
<evidence type="ECO:0000259" key="2">
    <source>
        <dbReference type="Pfam" id="PF11924"/>
    </source>
</evidence>
<name>A0ABQ5UDI0_9HYPH</name>
<organism evidence="4 5">
    <name type="scientific">Devosia yakushimensis</name>
    <dbReference type="NCBI Taxonomy" id="470028"/>
    <lineage>
        <taxon>Bacteria</taxon>
        <taxon>Pseudomonadati</taxon>
        <taxon>Pseudomonadota</taxon>
        <taxon>Alphaproteobacteria</taxon>
        <taxon>Hyphomicrobiales</taxon>
        <taxon>Devosiaceae</taxon>
        <taxon>Devosia</taxon>
    </lineage>
</organism>
<protein>
    <recommendedName>
        <fullName evidence="6">Right handed beta helix domain-containing protein</fullName>
    </recommendedName>
</protein>
<comment type="caution">
    <text evidence="4">The sequence shown here is derived from an EMBL/GenBank/DDBJ whole genome shotgun (WGS) entry which is preliminary data.</text>
</comment>
<dbReference type="Pfam" id="PF13229">
    <property type="entry name" value="Beta_helix"/>
    <property type="match status" value="1"/>
</dbReference>
<dbReference type="SUPFAM" id="SSF51126">
    <property type="entry name" value="Pectin lyase-like"/>
    <property type="match status" value="2"/>
</dbReference>
<dbReference type="InterPro" id="IPR012334">
    <property type="entry name" value="Pectin_lyas_fold"/>
</dbReference>
<reference evidence="4" key="1">
    <citation type="journal article" date="2014" name="Int. J. Syst. Evol. Microbiol.">
        <title>Complete genome of a new Firmicutes species belonging to the dominant human colonic microbiota ('Ruminococcus bicirculans') reveals two chromosomes and a selective capacity to utilize plant glucans.</title>
        <authorList>
            <consortium name="NISC Comparative Sequencing Program"/>
            <person name="Wegmann U."/>
            <person name="Louis P."/>
            <person name="Goesmann A."/>
            <person name="Henrissat B."/>
            <person name="Duncan S.H."/>
            <person name="Flint H.J."/>
        </authorList>
    </citation>
    <scope>NUCLEOTIDE SEQUENCE</scope>
    <source>
        <strain evidence="4">NBRC 103855</strain>
    </source>
</reference>
<evidence type="ECO:0000313" key="4">
    <source>
        <dbReference type="EMBL" id="GLQ10043.1"/>
    </source>
</evidence>
<dbReference type="Proteomes" id="UP001161406">
    <property type="component" value="Unassembled WGS sequence"/>
</dbReference>
<keyword evidence="5" id="KW-1185">Reference proteome</keyword>
<dbReference type="Gene3D" id="2.40.160.160">
    <property type="entry name" value="Inverse autotransporter, beta-domain"/>
    <property type="match status" value="1"/>
</dbReference>
<proteinExistence type="predicted"/>
<evidence type="ECO:0000256" key="1">
    <source>
        <dbReference type="SAM" id="SignalP"/>
    </source>
</evidence>
<dbReference type="Pfam" id="PF11924">
    <property type="entry name" value="IAT_beta"/>
    <property type="match status" value="1"/>
</dbReference>
<evidence type="ECO:0000313" key="5">
    <source>
        <dbReference type="Proteomes" id="UP001161406"/>
    </source>
</evidence>
<dbReference type="PANTHER" id="PTHR36453">
    <property type="entry name" value="SECRETED PROTEIN-RELATED"/>
    <property type="match status" value="1"/>
</dbReference>
<dbReference type="EMBL" id="BSNG01000001">
    <property type="protein sequence ID" value="GLQ10043.1"/>
    <property type="molecule type" value="Genomic_DNA"/>
</dbReference>
<feature type="domain" description="Inverse autotransporter beta-domain" evidence="2">
    <location>
        <begin position="41"/>
        <end position="248"/>
    </location>
</feature>
<dbReference type="InterPro" id="IPR011050">
    <property type="entry name" value="Pectin_lyase_fold/virulence"/>
</dbReference>
<dbReference type="InterPro" id="IPR039448">
    <property type="entry name" value="Beta_helix"/>
</dbReference>
<reference evidence="4" key="2">
    <citation type="submission" date="2023-01" db="EMBL/GenBank/DDBJ databases">
        <title>Draft genome sequence of Devosia yakushimensis strain NBRC 103855.</title>
        <authorList>
            <person name="Sun Q."/>
            <person name="Mori K."/>
        </authorList>
    </citation>
    <scope>NUCLEOTIDE SEQUENCE</scope>
    <source>
        <strain evidence="4">NBRC 103855</strain>
    </source>
</reference>
<evidence type="ECO:0000259" key="3">
    <source>
        <dbReference type="Pfam" id="PF13229"/>
    </source>
</evidence>
<accession>A0ABQ5UDI0</accession>
<dbReference type="PANTHER" id="PTHR36453:SF1">
    <property type="entry name" value="RIGHT HANDED BETA HELIX DOMAIN-CONTAINING PROTEIN"/>
    <property type="match status" value="1"/>
</dbReference>
<dbReference type="InterPro" id="IPR038177">
    <property type="entry name" value="IAT_beta_sf"/>
</dbReference>
<gene>
    <name evidence="4" type="ORF">GCM10007913_19750</name>
</gene>
<dbReference type="SMART" id="SM00710">
    <property type="entry name" value="PbH1"/>
    <property type="match status" value="8"/>
</dbReference>
<evidence type="ECO:0008006" key="6">
    <source>
        <dbReference type="Google" id="ProtNLM"/>
    </source>
</evidence>
<sequence>MHRISWLALLAAMGAFAPVSAYAQSALPRVELELRAGDGSAVSGGVFVPFVLGDGTVLFGDGWVSYQDGGPVYGSVGGGVRHQFGDWVLGANATLDFANSPYDFSYQQLSAGLEALGSQFEFRINAFAPLGDTANAVDGLSTIAVRNGSFVANQGYEVALYGVDAEAGIRLPVFDQDSANALKLFAGAFAQRSDLTGTISGLTARTELTLGLDQYLPGANMALGAGLRYDSQDQLSASVSIRLSAPIGGSPAQAAATSPLYQRIERNRAISTLAGNFGADEAAFASNGSSQVLQLSSANGPASDLNALIAAAGEGTIILASGDIVVDETLALVANQMFIGGGGVIDLHTADGQMFSYANPGDRTTLVAAAGASRLAAPVAVDGITLADGTTLSTLSITGAENAIVARDAANITIDNVTIDGVTGNGIVLNRVDNAVIRNSRISNTTICLSNSDCEFSIFDPTFVPNAAVNAVGVQNLTIAGLDIADVTYGIFIAPDIDDSGWPSVVTSEAENIDISNVRITNSRREALMTVGAHDITIDNLHVDNSALERDMDLVVFQTSNDITLTNSTLNGGVNGLMFAYYSGIPGVNPANISVSNVAISNTSRAGIFINPSNNLSFTDVTITNAGSYGIYMYGDNWGFMGGPVRDIAFSNVAINGAADAAVYLTGPIANVQGAVSTDAATPACEATSGPWSGTTLTQDAGYAFTIAGMELTGANLGMVCGQ</sequence>
<feature type="chain" id="PRO_5047482647" description="Right handed beta helix domain-containing protein" evidence="1">
    <location>
        <begin position="24"/>
        <end position="723"/>
    </location>
</feature>
<dbReference type="Gene3D" id="2.160.20.10">
    <property type="entry name" value="Single-stranded right-handed beta-helix, Pectin lyase-like"/>
    <property type="match status" value="2"/>
</dbReference>
<dbReference type="InterPro" id="IPR024519">
    <property type="entry name" value="IAT_beta"/>
</dbReference>